<dbReference type="EMBL" id="BOMG01000004">
    <property type="protein sequence ID" value="GID51785.1"/>
    <property type="molecule type" value="Genomic_DNA"/>
</dbReference>
<gene>
    <name evidence="1" type="ORF">Aco03nite_001890</name>
</gene>
<keyword evidence="2" id="KW-1185">Reference proteome</keyword>
<accession>A0ABQ3WZT4</accession>
<organism evidence="1 2">
    <name type="scientific">Actinoplanes couchii</name>
    <dbReference type="NCBI Taxonomy" id="403638"/>
    <lineage>
        <taxon>Bacteria</taxon>
        <taxon>Bacillati</taxon>
        <taxon>Actinomycetota</taxon>
        <taxon>Actinomycetes</taxon>
        <taxon>Micromonosporales</taxon>
        <taxon>Micromonosporaceae</taxon>
        <taxon>Actinoplanes</taxon>
    </lineage>
</organism>
<dbReference type="Proteomes" id="UP000612282">
    <property type="component" value="Unassembled WGS sequence"/>
</dbReference>
<comment type="caution">
    <text evidence="1">The sequence shown here is derived from an EMBL/GenBank/DDBJ whole genome shotgun (WGS) entry which is preliminary data.</text>
</comment>
<sequence length="104" mass="10893">MNWLEFALTRVGEPCSLRLEAPGRRPIPIGPCVVARHDGGTTILCPPDTIAPPGSRVTLPDGATAEVVASLHLAAHGTRLPAHQQLDVVVATSSRPCRATGRSV</sequence>
<reference evidence="1 2" key="1">
    <citation type="submission" date="2021-01" db="EMBL/GenBank/DDBJ databases">
        <title>Whole genome shotgun sequence of Actinoplanes couchii NBRC 106145.</title>
        <authorList>
            <person name="Komaki H."/>
            <person name="Tamura T."/>
        </authorList>
    </citation>
    <scope>NUCLEOTIDE SEQUENCE [LARGE SCALE GENOMIC DNA]</scope>
    <source>
        <strain evidence="1 2">NBRC 106145</strain>
    </source>
</reference>
<name>A0ABQ3WZT4_9ACTN</name>
<evidence type="ECO:0000313" key="1">
    <source>
        <dbReference type="EMBL" id="GID51785.1"/>
    </source>
</evidence>
<dbReference type="RefSeq" id="WP_203792595.1">
    <property type="nucleotide sequence ID" value="NZ_BAAAQE010000090.1"/>
</dbReference>
<evidence type="ECO:0000313" key="2">
    <source>
        <dbReference type="Proteomes" id="UP000612282"/>
    </source>
</evidence>
<proteinExistence type="predicted"/>
<protein>
    <submittedName>
        <fullName evidence="1">Uncharacterized protein</fullName>
    </submittedName>
</protein>